<dbReference type="InterPro" id="IPR027806">
    <property type="entry name" value="HARBI1_dom"/>
</dbReference>
<accession>Q10N80</accession>
<comment type="cofactor">
    <cofactor evidence="1">
        <name>a divalent metal cation</name>
        <dbReference type="ChEBI" id="CHEBI:60240"/>
    </cofactor>
</comment>
<dbReference type="GO" id="GO:0005634">
    <property type="term" value="C:nucleus"/>
    <property type="evidence" value="ECO:0007669"/>
    <property type="project" value="UniProtKB-SubCell"/>
</dbReference>
<comment type="similarity">
    <text evidence="3">Belongs to the HARBI1 family.</text>
</comment>
<dbReference type="Pfam" id="PF13359">
    <property type="entry name" value="DDE_Tnp_4"/>
    <property type="match status" value="1"/>
</dbReference>
<sequence>MDINCDIANKVMQGEFRFNSIKEMGMYGSDDVDEEEDETIIVASRQLDMMRKFGPVLTSFDLVKPRDPNFTTIHPRLLGDRFEPHFNNCIGAIDGTHIPVVVPASKVVQHVGRNKYPTQNVLAICDFDMRFTFIVAGWPGSAHDMRVFNDALRKYAAIFPHPPPGKFYLVDSGYPNQLGYLSPYKGTKYHLPEFREGPRPSGKKEVFNHLHSSLRNVIERSFGVLKMKWRILLDLPSYPMLKQTKIIHACMALHNFIRDSKLSDEEFDLCDNDENYMPMPSSQGNASHMGDEDGDANAFRDSIADALFAKR</sequence>
<evidence type="ECO:0000256" key="3">
    <source>
        <dbReference type="ARBA" id="ARBA00006958"/>
    </source>
</evidence>
<dbReference type="GO" id="GO:0004518">
    <property type="term" value="F:nuclease activity"/>
    <property type="evidence" value="ECO:0007669"/>
    <property type="project" value="UniProtKB-KW"/>
</dbReference>
<keyword evidence="6" id="KW-0378">Hydrolase</keyword>
<gene>
    <name evidence="10" type="ordered locus">LOC_Os03g17110</name>
</gene>
<evidence type="ECO:0000259" key="9">
    <source>
        <dbReference type="Pfam" id="PF13359"/>
    </source>
</evidence>
<organism evidence="10">
    <name type="scientific">Oryza sativa subsp. japonica</name>
    <name type="common">Rice</name>
    <dbReference type="NCBI Taxonomy" id="39947"/>
    <lineage>
        <taxon>Eukaryota</taxon>
        <taxon>Viridiplantae</taxon>
        <taxon>Streptophyta</taxon>
        <taxon>Embryophyta</taxon>
        <taxon>Tracheophyta</taxon>
        <taxon>Spermatophyta</taxon>
        <taxon>Magnoliopsida</taxon>
        <taxon>Liliopsida</taxon>
        <taxon>Poales</taxon>
        <taxon>Poaceae</taxon>
        <taxon>BOP clade</taxon>
        <taxon>Oryzoideae</taxon>
        <taxon>Oryzeae</taxon>
        <taxon>Oryzinae</taxon>
        <taxon>Oryza</taxon>
        <taxon>Oryza sativa</taxon>
    </lineage>
</organism>
<dbReference type="PANTHER" id="PTHR22930">
    <property type="match status" value="1"/>
</dbReference>
<name>Q10N80_ORYSJ</name>
<proteinExistence type="inferred from homology"/>
<dbReference type="GO" id="GO:0016787">
    <property type="term" value="F:hydrolase activity"/>
    <property type="evidence" value="ECO:0007669"/>
    <property type="project" value="UniProtKB-KW"/>
</dbReference>
<keyword evidence="5" id="KW-0479">Metal-binding</keyword>
<evidence type="ECO:0000256" key="7">
    <source>
        <dbReference type="ARBA" id="ARBA00023242"/>
    </source>
</evidence>
<reference evidence="10" key="1">
    <citation type="journal article" date="2005" name="Genome Res.">
        <title>Sequence, annotation, and analysis of synteny between rice chromosome 3 and diverged grass species.</title>
        <authorList>
            <consortium name="Rice Chromosome 3 Sequencing Consortium"/>
            <person name="Buell C.R."/>
            <person name="Yuan Q."/>
            <person name="Ouyang S."/>
            <person name="Liu J."/>
            <person name="Zhu W."/>
            <person name="Wang A."/>
            <person name="Maiti R."/>
            <person name="Haas B."/>
            <person name="Wortman J."/>
            <person name="Pertea M."/>
            <person name="Jones K.M."/>
            <person name="Kim M."/>
            <person name="Overton L."/>
            <person name="Tsitrin T."/>
            <person name="Fadrosh D."/>
            <person name="Bera J."/>
            <person name="Weaver B."/>
            <person name="Jin S."/>
            <person name="Johri S."/>
            <person name="Reardon M."/>
            <person name="Webb K."/>
            <person name="Hill J."/>
            <person name="Moffat K."/>
            <person name="Tallon L."/>
            <person name="Van Aken S."/>
            <person name="Lewis M."/>
            <person name="Utterback T."/>
            <person name="Feldblyum T."/>
            <person name="Zismann V."/>
            <person name="Iobst S."/>
            <person name="Hsiao J."/>
            <person name="de Vazeille A.R."/>
            <person name="Salzberg S.L."/>
            <person name="White O."/>
            <person name="Fraser C."/>
            <person name="Yu Y."/>
            <person name="Kim H."/>
            <person name="Rambo T."/>
            <person name="Currie J."/>
            <person name="Collura K."/>
            <person name="Kernodle-Thompson S."/>
            <person name="Wei F."/>
            <person name="Kudrna K."/>
            <person name="Ammiraju J.S."/>
            <person name="Luo M."/>
            <person name="Goicoechea J.L."/>
            <person name="Wing R.A."/>
            <person name="Henry D."/>
            <person name="Oates R."/>
            <person name="Palmer M."/>
            <person name="Pries G."/>
            <person name="Saski C."/>
            <person name="Simmons J."/>
            <person name="Soderlund C."/>
            <person name="Nelson W."/>
            <person name="de la Bastide M."/>
            <person name="Spiegel L."/>
            <person name="Nascimento L."/>
            <person name="Huang E."/>
            <person name="Preston R."/>
            <person name="Zutavern T."/>
            <person name="Palmer L."/>
            <person name="O'Shaughnessy A."/>
            <person name="Dike S."/>
            <person name="McCombie W.R."/>
            <person name="Minx P."/>
            <person name="Cordum H."/>
            <person name="Wilson R."/>
            <person name="Jin W."/>
            <person name="Lee H.R."/>
            <person name="Jiang J."/>
            <person name="Jackson S."/>
        </authorList>
    </citation>
    <scope>NUCLEOTIDE SEQUENCE [LARGE SCALE GENOMIC DNA]</scope>
</reference>
<comment type="subcellular location">
    <subcellularLocation>
        <location evidence="2">Nucleus</location>
    </subcellularLocation>
</comment>
<evidence type="ECO:0000313" key="10">
    <source>
        <dbReference type="EMBL" id="ABF95292.1"/>
    </source>
</evidence>
<evidence type="ECO:0000256" key="8">
    <source>
        <dbReference type="SAM" id="MobiDB-lite"/>
    </source>
</evidence>
<evidence type="ECO:0000256" key="2">
    <source>
        <dbReference type="ARBA" id="ARBA00004123"/>
    </source>
</evidence>
<keyword evidence="7" id="KW-0539">Nucleus</keyword>
<protein>
    <submittedName>
        <fullName evidence="10">Transposon protein, putative, CACTA, En/Spm sub-class</fullName>
    </submittedName>
</protein>
<evidence type="ECO:0000256" key="6">
    <source>
        <dbReference type="ARBA" id="ARBA00022801"/>
    </source>
</evidence>
<evidence type="ECO:0000256" key="5">
    <source>
        <dbReference type="ARBA" id="ARBA00022723"/>
    </source>
</evidence>
<keyword evidence="4" id="KW-0540">Nuclease</keyword>
<dbReference type="GO" id="GO:0046872">
    <property type="term" value="F:metal ion binding"/>
    <property type="evidence" value="ECO:0007669"/>
    <property type="project" value="UniProtKB-KW"/>
</dbReference>
<evidence type="ECO:0000256" key="1">
    <source>
        <dbReference type="ARBA" id="ARBA00001968"/>
    </source>
</evidence>
<dbReference type="PANTHER" id="PTHR22930:SF280">
    <property type="entry name" value="OS11G0202600 PROTEIN"/>
    <property type="match status" value="1"/>
</dbReference>
<feature type="domain" description="DDE Tnp4" evidence="9">
    <location>
        <begin position="93"/>
        <end position="255"/>
    </location>
</feature>
<evidence type="ECO:0000256" key="4">
    <source>
        <dbReference type="ARBA" id="ARBA00022722"/>
    </source>
</evidence>
<dbReference type="InterPro" id="IPR045249">
    <property type="entry name" value="HARBI1-like"/>
</dbReference>
<reference evidence="10" key="2">
    <citation type="submission" date="2006-06" db="EMBL/GenBank/DDBJ databases">
        <authorList>
            <person name="Buell R."/>
            <person name="Wing R.A."/>
            <person name="McCombie W.A."/>
            <person name="Ouyang S."/>
        </authorList>
    </citation>
    <scope>NUCLEOTIDE SEQUENCE</scope>
</reference>
<dbReference type="EMBL" id="DP000009">
    <property type="protein sequence ID" value="ABF95292.1"/>
    <property type="molecule type" value="Genomic_DNA"/>
</dbReference>
<feature type="region of interest" description="Disordered" evidence="8">
    <location>
        <begin position="276"/>
        <end position="296"/>
    </location>
</feature>
<dbReference type="AlphaFoldDB" id="Q10N80"/>